<proteinExistence type="predicted"/>
<dbReference type="GO" id="GO:0005829">
    <property type="term" value="C:cytosol"/>
    <property type="evidence" value="ECO:0007669"/>
    <property type="project" value="TreeGrafter"/>
</dbReference>
<dbReference type="GO" id="GO:0031624">
    <property type="term" value="F:ubiquitin conjugating enzyme binding"/>
    <property type="evidence" value="ECO:0007669"/>
    <property type="project" value="TreeGrafter"/>
</dbReference>
<dbReference type="GO" id="GO:0043161">
    <property type="term" value="P:proteasome-mediated ubiquitin-dependent protein catabolic process"/>
    <property type="evidence" value="ECO:0007669"/>
    <property type="project" value="TreeGrafter"/>
</dbReference>
<dbReference type="PANTHER" id="PTHR31531">
    <property type="entry name" value="E3 UBIQUITIN-PROTEIN LIGASE E3D FAMILY MEMBER"/>
    <property type="match status" value="1"/>
</dbReference>
<protein>
    <recommendedName>
        <fullName evidence="2">Ubiquitin-conjugating enzyme E2C-binding protein</fullName>
    </recommendedName>
</protein>
<dbReference type="GO" id="GO:0061630">
    <property type="term" value="F:ubiquitin protein ligase activity"/>
    <property type="evidence" value="ECO:0007669"/>
    <property type="project" value="TreeGrafter"/>
</dbReference>
<dbReference type="AlphaFoldDB" id="A0A093VBR0"/>
<name>A0A093VBR0_TALMA</name>
<reference evidence="1" key="1">
    <citation type="journal article" date="2014" name="PLoS Genet.">
        <title>Signature Gene Expression Reveals Novel Clues to the Molecular Mechanisms of Dimorphic Transition in Penicillium marneffei.</title>
        <authorList>
            <person name="Yang E."/>
            <person name="Wang G."/>
            <person name="Cai J."/>
            <person name="Woo P.C."/>
            <person name="Lau S.K."/>
            <person name="Yuen K.-Y."/>
            <person name="Chow W.-N."/>
            <person name="Lin X."/>
        </authorList>
    </citation>
    <scope>NUCLEOTIDE SEQUENCE [LARGE SCALE GENOMIC DNA]</scope>
    <source>
        <strain evidence="1">PM1</strain>
    </source>
</reference>
<dbReference type="GO" id="GO:0051865">
    <property type="term" value="P:protein autoubiquitination"/>
    <property type="evidence" value="ECO:0007669"/>
    <property type="project" value="TreeGrafter"/>
</dbReference>
<dbReference type="GO" id="GO:0005634">
    <property type="term" value="C:nucleus"/>
    <property type="evidence" value="ECO:0007669"/>
    <property type="project" value="TreeGrafter"/>
</dbReference>
<dbReference type="eggNOG" id="KOG4784">
    <property type="taxonomic scope" value="Eukaryota"/>
</dbReference>
<evidence type="ECO:0008006" key="2">
    <source>
        <dbReference type="Google" id="ProtNLM"/>
    </source>
</evidence>
<dbReference type="Pfam" id="PF09814">
    <property type="entry name" value="HECT_2"/>
    <property type="match status" value="1"/>
</dbReference>
<dbReference type="GO" id="GO:0000209">
    <property type="term" value="P:protein polyubiquitination"/>
    <property type="evidence" value="ECO:0007669"/>
    <property type="project" value="TreeGrafter"/>
</dbReference>
<organism evidence="1">
    <name type="scientific">Talaromyces marneffei PM1</name>
    <dbReference type="NCBI Taxonomy" id="1077442"/>
    <lineage>
        <taxon>Eukaryota</taxon>
        <taxon>Fungi</taxon>
        <taxon>Dikarya</taxon>
        <taxon>Ascomycota</taxon>
        <taxon>Pezizomycotina</taxon>
        <taxon>Eurotiomycetes</taxon>
        <taxon>Eurotiomycetidae</taxon>
        <taxon>Eurotiales</taxon>
        <taxon>Trichocomaceae</taxon>
        <taxon>Talaromyces</taxon>
        <taxon>Talaromyces sect. Talaromyces</taxon>
    </lineage>
</organism>
<dbReference type="GO" id="GO:0030332">
    <property type="term" value="F:cyclin binding"/>
    <property type="evidence" value="ECO:0007669"/>
    <property type="project" value="TreeGrafter"/>
</dbReference>
<gene>
    <name evidence="1" type="ORF">GQ26_0081750</name>
</gene>
<sequence>MAATPTIFLHAELLPNIRQLTLHVSLLKSASEIDLRESTITLTESCRAVTVSTHHQGVELVETLKLPVKVTDASRRNLSFAGHRVDIGGAEPEAQTAEYSFRLQVDPNDTGLTIPNQVLQDDDYVPWTASDVSTCVALHCRFCKQTIVDTTSKADTSSPWQWKDLPSGNWAEMMDFWHCHKPDVHPDEKEDQKNIEAQNASVKGYGASNRVVATPRTGLVDVASFLVAESDCHGIKVLEQRPTSNSVKSTLYGGKNPMNLGCSRCSAIIGTEDSVAEGLRLYKNNISVQHAGATEDVYETHSIDIITSSQLLDLIDHEGVRRFVIHAGQSDGILLWVFNPDLRYSSSSANHSIGSRRAMKVLYQHVKDVEGILEPENGAPTPLSLEELFLPKNIYDELVLSLQRSNLLIPISARIFREWNVALLDRLEKHP</sequence>
<comment type="caution">
    <text evidence="1">The sequence shown here is derived from an EMBL/GenBank/DDBJ whole genome shotgun (WGS) entry which is preliminary data.</text>
</comment>
<dbReference type="HOGENOM" id="CLU_029122_1_1_1"/>
<evidence type="ECO:0000313" key="1">
    <source>
        <dbReference type="EMBL" id="KFX49977.1"/>
    </source>
</evidence>
<accession>A0A093VBR0</accession>
<dbReference type="GO" id="GO:0006513">
    <property type="term" value="P:protein monoubiquitination"/>
    <property type="evidence" value="ECO:0007669"/>
    <property type="project" value="TreeGrafter"/>
</dbReference>
<dbReference type="PANTHER" id="PTHR31531:SF2">
    <property type="entry name" value="E3 UBIQUITIN-PROTEIN LIGASE E3D"/>
    <property type="match status" value="1"/>
</dbReference>
<dbReference type="InterPro" id="IPR019193">
    <property type="entry name" value="UBQ-conj_enz_E2-bd_prot"/>
</dbReference>
<dbReference type="GO" id="GO:0000151">
    <property type="term" value="C:ubiquitin ligase complex"/>
    <property type="evidence" value="ECO:0007669"/>
    <property type="project" value="TreeGrafter"/>
</dbReference>
<dbReference type="EMBL" id="JPOX01000008">
    <property type="protein sequence ID" value="KFX49977.1"/>
    <property type="molecule type" value="Genomic_DNA"/>
</dbReference>